<dbReference type="GO" id="GO:0009435">
    <property type="term" value="P:NAD+ biosynthetic process"/>
    <property type="evidence" value="ECO:0007669"/>
    <property type="project" value="UniProtKB-UniRule"/>
</dbReference>
<dbReference type="EC" id="2.7.7.18" evidence="11"/>
<evidence type="ECO:0000256" key="6">
    <source>
        <dbReference type="ARBA" id="ARBA00022695"/>
    </source>
</evidence>
<evidence type="ECO:0000313" key="13">
    <source>
        <dbReference type="EMBL" id="GAA4939039.1"/>
    </source>
</evidence>
<dbReference type="AlphaFoldDB" id="A0AAV3U0S4"/>
<keyword evidence="5 11" id="KW-0808">Transferase</keyword>
<dbReference type="PANTHER" id="PTHR39321">
    <property type="entry name" value="NICOTINATE-NUCLEOTIDE ADENYLYLTRANSFERASE-RELATED"/>
    <property type="match status" value="1"/>
</dbReference>
<accession>A0AAV3U0S4</accession>
<dbReference type="InterPro" id="IPR004821">
    <property type="entry name" value="Cyt_trans-like"/>
</dbReference>
<keyword evidence="6 11" id="KW-0548">Nucleotidyltransferase</keyword>
<dbReference type="NCBIfam" id="TIGR00482">
    <property type="entry name" value="nicotinate (nicotinamide) nucleotide adenylyltransferase"/>
    <property type="match status" value="1"/>
</dbReference>
<dbReference type="Pfam" id="PF01467">
    <property type="entry name" value="CTP_transf_like"/>
    <property type="match status" value="1"/>
</dbReference>
<evidence type="ECO:0000256" key="4">
    <source>
        <dbReference type="ARBA" id="ARBA00022642"/>
    </source>
</evidence>
<comment type="caution">
    <text evidence="13">The sequence shown here is derived from an EMBL/GenBank/DDBJ whole genome shotgun (WGS) entry which is preliminary data.</text>
</comment>
<dbReference type="InterPro" id="IPR005248">
    <property type="entry name" value="NadD/NMNAT"/>
</dbReference>
<evidence type="ECO:0000256" key="11">
    <source>
        <dbReference type="HAMAP-Rule" id="MF_00244"/>
    </source>
</evidence>
<dbReference type="SUPFAM" id="SSF52374">
    <property type="entry name" value="Nucleotidylyl transferase"/>
    <property type="match status" value="1"/>
</dbReference>
<evidence type="ECO:0000313" key="14">
    <source>
        <dbReference type="Proteomes" id="UP001409585"/>
    </source>
</evidence>
<dbReference type="Gene3D" id="3.40.50.620">
    <property type="entry name" value="HUPs"/>
    <property type="match status" value="1"/>
</dbReference>
<evidence type="ECO:0000256" key="8">
    <source>
        <dbReference type="ARBA" id="ARBA00022840"/>
    </source>
</evidence>
<reference evidence="14" key="1">
    <citation type="journal article" date="2019" name="Int. J. Syst. Evol. Microbiol.">
        <title>The Global Catalogue of Microorganisms (GCM) 10K type strain sequencing project: providing services to taxonomists for standard genome sequencing and annotation.</title>
        <authorList>
            <consortium name="The Broad Institute Genomics Platform"/>
            <consortium name="The Broad Institute Genome Sequencing Center for Infectious Disease"/>
            <person name="Wu L."/>
            <person name="Ma J."/>
        </authorList>
    </citation>
    <scope>NUCLEOTIDE SEQUENCE [LARGE SCALE GENOMIC DNA]</scope>
    <source>
        <strain evidence="14">JCM 19134</strain>
    </source>
</reference>
<organism evidence="13 14">
    <name type="scientific">Halioxenophilus aromaticivorans</name>
    <dbReference type="NCBI Taxonomy" id="1306992"/>
    <lineage>
        <taxon>Bacteria</taxon>
        <taxon>Pseudomonadati</taxon>
        <taxon>Pseudomonadota</taxon>
        <taxon>Gammaproteobacteria</taxon>
        <taxon>Alteromonadales</taxon>
        <taxon>Alteromonadaceae</taxon>
        <taxon>Halioxenophilus</taxon>
    </lineage>
</organism>
<comment type="pathway">
    <text evidence="2 11">Cofactor biosynthesis; NAD(+) biosynthesis; deamido-NAD(+) from nicotinate D-ribonucleotide: step 1/1.</text>
</comment>
<dbReference type="RefSeq" id="WP_345419939.1">
    <property type="nucleotide sequence ID" value="NZ_AP031496.1"/>
</dbReference>
<evidence type="ECO:0000256" key="9">
    <source>
        <dbReference type="ARBA" id="ARBA00023027"/>
    </source>
</evidence>
<comment type="similarity">
    <text evidence="3 11">Belongs to the NadD family.</text>
</comment>
<name>A0AAV3U0S4_9ALTE</name>
<dbReference type="CDD" id="cd02165">
    <property type="entry name" value="NMNAT"/>
    <property type="match status" value="1"/>
</dbReference>
<keyword evidence="9 11" id="KW-0520">NAD</keyword>
<sequence>MTRLGLFGGTFDPIHNAHLRLALELKQLCQIDDMRLVPAHIPPHRSTPHCSPQQRLALLRRAVENCPQLGIDERELHRHTPSYTVDTLQELAAEVGSEVSLCLCIGGDSLVNLPTWHRWQEVFELANVIVAVRPGYELPSQGPVAQCLAQRRIDVAQLAQHERGKIAIADSSLLDISASYIRQELAARRSAQFLVPDSVWAAIVQDGLYMPTKNTKK</sequence>
<comment type="catalytic activity">
    <reaction evidence="10 11">
        <text>nicotinate beta-D-ribonucleotide + ATP + H(+) = deamido-NAD(+) + diphosphate</text>
        <dbReference type="Rhea" id="RHEA:22860"/>
        <dbReference type="ChEBI" id="CHEBI:15378"/>
        <dbReference type="ChEBI" id="CHEBI:30616"/>
        <dbReference type="ChEBI" id="CHEBI:33019"/>
        <dbReference type="ChEBI" id="CHEBI:57502"/>
        <dbReference type="ChEBI" id="CHEBI:58437"/>
        <dbReference type="EC" id="2.7.7.18"/>
    </reaction>
</comment>
<evidence type="ECO:0000256" key="2">
    <source>
        <dbReference type="ARBA" id="ARBA00005019"/>
    </source>
</evidence>
<dbReference type="HAMAP" id="MF_00244">
    <property type="entry name" value="NaMN_adenylyltr"/>
    <property type="match status" value="1"/>
</dbReference>
<gene>
    <name evidence="11 13" type="primary">nadD</name>
    <name evidence="13" type="ORF">GCM10025791_16490</name>
</gene>
<keyword evidence="4 11" id="KW-0662">Pyridine nucleotide biosynthesis</keyword>
<dbReference type="GO" id="GO:0005524">
    <property type="term" value="F:ATP binding"/>
    <property type="evidence" value="ECO:0007669"/>
    <property type="project" value="UniProtKB-KW"/>
</dbReference>
<proteinExistence type="inferred from homology"/>
<evidence type="ECO:0000256" key="5">
    <source>
        <dbReference type="ARBA" id="ARBA00022679"/>
    </source>
</evidence>
<evidence type="ECO:0000259" key="12">
    <source>
        <dbReference type="Pfam" id="PF01467"/>
    </source>
</evidence>
<dbReference type="NCBIfam" id="NF000839">
    <property type="entry name" value="PRK00071.1-1"/>
    <property type="match status" value="1"/>
</dbReference>
<evidence type="ECO:0000256" key="3">
    <source>
        <dbReference type="ARBA" id="ARBA00009014"/>
    </source>
</evidence>
<evidence type="ECO:0000256" key="10">
    <source>
        <dbReference type="ARBA" id="ARBA00048721"/>
    </source>
</evidence>
<dbReference type="PANTHER" id="PTHR39321:SF3">
    <property type="entry name" value="PHOSPHOPANTETHEINE ADENYLYLTRANSFERASE"/>
    <property type="match status" value="1"/>
</dbReference>
<evidence type="ECO:0000256" key="1">
    <source>
        <dbReference type="ARBA" id="ARBA00002324"/>
    </source>
</evidence>
<feature type="domain" description="Cytidyltransferase-like" evidence="12">
    <location>
        <begin position="6"/>
        <end position="183"/>
    </location>
</feature>
<keyword evidence="7 11" id="KW-0547">Nucleotide-binding</keyword>
<keyword evidence="14" id="KW-1185">Reference proteome</keyword>
<dbReference type="NCBIfam" id="TIGR00125">
    <property type="entry name" value="cyt_tran_rel"/>
    <property type="match status" value="1"/>
</dbReference>
<keyword evidence="8 11" id="KW-0067">ATP-binding</keyword>
<dbReference type="GO" id="GO:0004515">
    <property type="term" value="F:nicotinate-nucleotide adenylyltransferase activity"/>
    <property type="evidence" value="ECO:0007669"/>
    <property type="project" value="UniProtKB-UniRule"/>
</dbReference>
<evidence type="ECO:0000256" key="7">
    <source>
        <dbReference type="ARBA" id="ARBA00022741"/>
    </source>
</evidence>
<dbReference type="EMBL" id="BAABLX010000009">
    <property type="protein sequence ID" value="GAA4939039.1"/>
    <property type="molecule type" value="Genomic_DNA"/>
</dbReference>
<dbReference type="InterPro" id="IPR014729">
    <property type="entry name" value="Rossmann-like_a/b/a_fold"/>
</dbReference>
<protein>
    <recommendedName>
        <fullName evidence="11">Probable nicotinate-nucleotide adenylyltransferase</fullName>
        <ecNumber evidence="11">2.7.7.18</ecNumber>
    </recommendedName>
    <alternativeName>
        <fullName evidence="11">Deamido-NAD(+) diphosphorylase</fullName>
    </alternativeName>
    <alternativeName>
        <fullName evidence="11">Deamido-NAD(+) pyrophosphorylase</fullName>
    </alternativeName>
    <alternativeName>
        <fullName evidence="11">Nicotinate mononucleotide adenylyltransferase</fullName>
        <shortName evidence="11">NaMN adenylyltransferase</shortName>
    </alternativeName>
</protein>
<comment type="function">
    <text evidence="1 11">Catalyzes the reversible adenylation of nicotinate mononucleotide (NaMN) to nicotinic acid adenine dinucleotide (NaAD).</text>
</comment>
<dbReference type="NCBIfam" id="NF000840">
    <property type="entry name" value="PRK00071.1-3"/>
    <property type="match status" value="1"/>
</dbReference>
<dbReference type="Proteomes" id="UP001409585">
    <property type="component" value="Unassembled WGS sequence"/>
</dbReference>